<dbReference type="Proteomes" id="UP000645217">
    <property type="component" value="Unassembled WGS sequence"/>
</dbReference>
<dbReference type="EMBL" id="BMNT01000010">
    <property type="protein sequence ID" value="GGK78453.1"/>
    <property type="molecule type" value="Genomic_DNA"/>
</dbReference>
<reference evidence="2" key="1">
    <citation type="journal article" date="2014" name="Int. J. Syst. Evol. Microbiol.">
        <title>Complete genome sequence of Corynebacterium casei LMG S-19264T (=DSM 44701T), isolated from a smear-ripened cheese.</title>
        <authorList>
            <consortium name="US DOE Joint Genome Institute (JGI-PGF)"/>
            <person name="Walter F."/>
            <person name="Albersmeier A."/>
            <person name="Kalinowski J."/>
            <person name="Ruckert C."/>
        </authorList>
    </citation>
    <scope>NUCLEOTIDE SEQUENCE</scope>
    <source>
        <strain evidence="2">JCM 13064</strain>
    </source>
</reference>
<dbReference type="Pfam" id="PF21806">
    <property type="entry name" value="DUF6879"/>
    <property type="match status" value="1"/>
</dbReference>
<reference evidence="2" key="2">
    <citation type="submission" date="2020-09" db="EMBL/GenBank/DDBJ databases">
        <authorList>
            <person name="Sun Q."/>
            <person name="Ohkuma M."/>
        </authorList>
    </citation>
    <scope>NUCLEOTIDE SEQUENCE</scope>
    <source>
        <strain evidence="2">JCM 13064</strain>
    </source>
</reference>
<feature type="domain" description="DUF6879" evidence="1">
    <location>
        <begin position="32"/>
        <end position="191"/>
    </location>
</feature>
<proteinExistence type="predicted"/>
<dbReference type="RefSeq" id="WP_372444456.1">
    <property type="nucleotide sequence ID" value="NZ_BMNT01000010.1"/>
</dbReference>
<evidence type="ECO:0000259" key="1">
    <source>
        <dbReference type="Pfam" id="PF21806"/>
    </source>
</evidence>
<name>A0A917R011_9ACTN</name>
<accession>A0A917R011</accession>
<dbReference type="AlphaFoldDB" id="A0A917R011"/>
<evidence type="ECO:0000313" key="2">
    <source>
        <dbReference type="EMBL" id="GGK78453.1"/>
    </source>
</evidence>
<protein>
    <recommendedName>
        <fullName evidence="1">DUF6879 domain-containing protein</fullName>
    </recommendedName>
</protein>
<comment type="caution">
    <text evidence="2">The sequence shown here is derived from an EMBL/GenBank/DDBJ whole genome shotgun (WGS) entry which is preliminary data.</text>
</comment>
<dbReference type="InterPro" id="IPR049244">
    <property type="entry name" value="DUF6879"/>
</dbReference>
<sequence length="206" mass="23893">MLDQLPRLPAQELTLDDYRADFLQNFWKSDITWKLERQVTFKEPASASWVAMAEGDWDKSLRLAEELRAGRHEHQRELDRKGITQRRVRFVCDPPTPYLQWELHLLVIWAQLGEQIRVLPTAAASPRETQGTLPEVLVLGHDSANPVMYDIQYENGVLAGARKFTEPDLIKICRHEIMTYWEQGEDLLRYFPQKIAHLPPPAPQGV</sequence>
<organism evidence="2 3">
    <name type="scientific">Sphaerisporangium melleum</name>
    <dbReference type="NCBI Taxonomy" id="321316"/>
    <lineage>
        <taxon>Bacteria</taxon>
        <taxon>Bacillati</taxon>
        <taxon>Actinomycetota</taxon>
        <taxon>Actinomycetes</taxon>
        <taxon>Streptosporangiales</taxon>
        <taxon>Streptosporangiaceae</taxon>
        <taxon>Sphaerisporangium</taxon>
    </lineage>
</organism>
<evidence type="ECO:0000313" key="3">
    <source>
        <dbReference type="Proteomes" id="UP000645217"/>
    </source>
</evidence>
<gene>
    <name evidence="2" type="ORF">GCM10007964_21500</name>
</gene>
<keyword evidence="3" id="KW-1185">Reference proteome</keyword>